<feature type="compositionally biased region" description="Acidic residues" evidence="2">
    <location>
        <begin position="331"/>
        <end position="341"/>
    </location>
</feature>
<dbReference type="EMBL" id="JAPDFR010000007">
    <property type="protein sequence ID" value="KAK0385214.1"/>
    <property type="molecule type" value="Genomic_DNA"/>
</dbReference>
<dbReference type="PANTHER" id="PTHR12111">
    <property type="entry name" value="SPLICING FACTOR YJU2"/>
    <property type="match status" value="1"/>
</dbReference>
<gene>
    <name evidence="3" type="ORF">NLU13_7691</name>
</gene>
<feature type="region of interest" description="Disordered" evidence="2">
    <location>
        <begin position="298"/>
        <end position="358"/>
    </location>
</feature>
<dbReference type="Proteomes" id="UP001175261">
    <property type="component" value="Unassembled WGS sequence"/>
</dbReference>
<dbReference type="GO" id="GO:0071014">
    <property type="term" value="C:post-mRNA release spliceosomal complex"/>
    <property type="evidence" value="ECO:0007669"/>
    <property type="project" value="TreeGrafter"/>
</dbReference>
<protein>
    <submittedName>
        <fullName evidence="3">Uncharacterized protein</fullName>
    </submittedName>
</protein>
<evidence type="ECO:0000256" key="2">
    <source>
        <dbReference type="SAM" id="MobiDB-lite"/>
    </source>
</evidence>
<evidence type="ECO:0000313" key="3">
    <source>
        <dbReference type="EMBL" id="KAK0385214.1"/>
    </source>
</evidence>
<dbReference type="Pfam" id="PF04502">
    <property type="entry name" value="Saf4_Yju2"/>
    <property type="match status" value="1"/>
</dbReference>
<feature type="region of interest" description="Disordered" evidence="2">
    <location>
        <begin position="103"/>
        <end position="122"/>
    </location>
</feature>
<dbReference type="AlphaFoldDB" id="A0AA39GDZ3"/>
<proteinExistence type="inferred from homology"/>
<keyword evidence="4" id="KW-1185">Reference proteome</keyword>
<evidence type="ECO:0000256" key="1">
    <source>
        <dbReference type="ARBA" id="ARBA00005595"/>
    </source>
</evidence>
<dbReference type="PANTHER" id="PTHR12111:SF2">
    <property type="entry name" value="SPLICING FACTOR YJU2B-RELATED"/>
    <property type="match status" value="1"/>
</dbReference>
<comment type="caution">
    <text evidence="3">The sequence shown here is derived from an EMBL/GenBank/DDBJ whole genome shotgun (WGS) entry which is preliminary data.</text>
</comment>
<comment type="similarity">
    <text evidence="1">Belongs to the CWC16 family.</text>
</comment>
<feature type="region of interest" description="Disordered" evidence="2">
    <location>
        <begin position="251"/>
        <end position="278"/>
    </location>
</feature>
<sequence length="358" mass="39497">MQGFNMGRYVPPDKEGLTTGNALHRKRTTPATVRFEMPFAVWCSHCPKPTIIGQGVRFNATKTRVGAYHSTAIWAFRFKHAACGGELEIRTDPKNTAYVVTEGGKKRDTGDEKSGPEEFEGGRRILTDAEREELRKSAFKRLERTIEDREAAKQGNERIEGLMDQAHRDWSDPYERNQRLRRTFREGRKEREREAKGVEALRVRLGLGGEDEDEGGLKILPPTREDELRAGMVEFQPLVEDGGAKALAKPLFSGGEASKRKATGKTKGTTKAEVRAAQRKEELVSRIAGNTRAATDPFLNAGTAMKNGVTPGKLLPGVKRKRSQATHQDGGDEGGEQDGEELPPPAKAVAGLVDYDSD</sequence>
<dbReference type="InterPro" id="IPR007590">
    <property type="entry name" value="Saf4/Yju2"/>
</dbReference>
<name>A0AA39GDZ3_SARSR</name>
<evidence type="ECO:0000313" key="4">
    <source>
        <dbReference type="Proteomes" id="UP001175261"/>
    </source>
</evidence>
<dbReference type="GO" id="GO:0005684">
    <property type="term" value="C:U2-type spliceosomal complex"/>
    <property type="evidence" value="ECO:0007669"/>
    <property type="project" value="TreeGrafter"/>
</dbReference>
<dbReference type="GO" id="GO:0000398">
    <property type="term" value="P:mRNA splicing, via spliceosome"/>
    <property type="evidence" value="ECO:0007669"/>
    <property type="project" value="InterPro"/>
</dbReference>
<reference evidence="3" key="1">
    <citation type="submission" date="2022-10" db="EMBL/GenBank/DDBJ databases">
        <title>Determination and structural analysis of whole genome sequence of Sarocladium strictum F4-1.</title>
        <authorList>
            <person name="Hu L."/>
            <person name="Jiang Y."/>
        </authorList>
    </citation>
    <scope>NUCLEOTIDE SEQUENCE</scope>
    <source>
        <strain evidence="3">F4-1</strain>
    </source>
</reference>
<organism evidence="3 4">
    <name type="scientific">Sarocladium strictum</name>
    <name type="common">Black bundle disease fungus</name>
    <name type="synonym">Acremonium strictum</name>
    <dbReference type="NCBI Taxonomy" id="5046"/>
    <lineage>
        <taxon>Eukaryota</taxon>
        <taxon>Fungi</taxon>
        <taxon>Dikarya</taxon>
        <taxon>Ascomycota</taxon>
        <taxon>Pezizomycotina</taxon>
        <taxon>Sordariomycetes</taxon>
        <taxon>Hypocreomycetidae</taxon>
        <taxon>Hypocreales</taxon>
        <taxon>Sarocladiaceae</taxon>
        <taxon>Sarocladium</taxon>
    </lineage>
</organism>
<accession>A0AA39GDZ3</accession>